<name>A0ABS2WVF6_9BACT</name>
<evidence type="ECO:0000259" key="9">
    <source>
        <dbReference type="PROSITE" id="PS00651"/>
    </source>
</evidence>
<dbReference type="InterPro" id="IPR036791">
    <property type="entry name" value="Ribosomal_bL9_C_sf"/>
</dbReference>
<protein>
    <recommendedName>
        <fullName evidence="6 7">Large ribosomal subunit protein bL9</fullName>
    </recommendedName>
</protein>
<gene>
    <name evidence="7" type="primary">rplI</name>
    <name evidence="10" type="ORF">JWV37_11275</name>
</gene>
<evidence type="ECO:0000256" key="4">
    <source>
        <dbReference type="ARBA" id="ARBA00022980"/>
    </source>
</evidence>
<dbReference type="Pfam" id="PF03948">
    <property type="entry name" value="Ribosomal_L9_C"/>
    <property type="match status" value="1"/>
</dbReference>
<dbReference type="InterPro" id="IPR000244">
    <property type="entry name" value="Ribosomal_bL9"/>
</dbReference>
<proteinExistence type="inferred from homology"/>
<dbReference type="InterPro" id="IPR020594">
    <property type="entry name" value="Ribosomal_bL9_bac/chp"/>
</dbReference>
<evidence type="ECO:0000256" key="2">
    <source>
        <dbReference type="ARBA" id="ARBA00022730"/>
    </source>
</evidence>
<comment type="similarity">
    <text evidence="1 7">Belongs to the bacterial ribosomal protein bL9 family.</text>
</comment>
<dbReference type="SUPFAM" id="SSF55658">
    <property type="entry name" value="L9 N-domain-like"/>
    <property type="match status" value="1"/>
</dbReference>
<feature type="coiled-coil region" evidence="8">
    <location>
        <begin position="44"/>
        <end position="78"/>
    </location>
</feature>
<dbReference type="Pfam" id="PF01281">
    <property type="entry name" value="Ribosomal_L9_N"/>
    <property type="match status" value="1"/>
</dbReference>
<reference evidence="10" key="2">
    <citation type="submission" date="2021-02" db="EMBL/GenBank/DDBJ databases">
        <authorList>
            <person name="Merkel A.Y."/>
        </authorList>
    </citation>
    <scope>NUCLEOTIDE SEQUENCE</scope>
    <source>
        <strain evidence="10">T05b</strain>
    </source>
</reference>
<accession>A0ABS2WVF6</accession>
<evidence type="ECO:0000256" key="8">
    <source>
        <dbReference type="SAM" id="Coils"/>
    </source>
</evidence>
<evidence type="ECO:0000256" key="1">
    <source>
        <dbReference type="ARBA" id="ARBA00010605"/>
    </source>
</evidence>
<evidence type="ECO:0000256" key="6">
    <source>
        <dbReference type="ARBA" id="ARBA00035292"/>
    </source>
</evidence>
<sequence length="148" mass="16223">MKVLLIKDVKALGKAGEIKEVKDGYGHNFLIGKGFAKLATPDVLRQYEAKKRREAEEAAAELEKLKDLEAQLKNITLSIKRPLGANGSLFGAITKDEIATELEAQHGFVVDKKHIELDKPIKATGNYDISLKLGHGIHAHFALNVIGE</sequence>
<dbReference type="Gene3D" id="3.10.430.100">
    <property type="entry name" value="Ribosomal protein L9, C-terminal domain"/>
    <property type="match status" value="1"/>
</dbReference>
<keyword evidence="3 7" id="KW-0694">RNA-binding</keyword>
<evidence type="ECO:0000256" key="5">
    <source>
        <dbReference type="ARBA" id="ARBA00023274"/>
    </source>
</evidence>
<dbReference type="HAMAP" id="MF_00503">
    <property type="entry name" value="Ribosomal_bL9"/>
    <property type="match status" value="1"/>
</dbReference>
<dbReference type="PANTHER" id="PTHR21368">
    <property type="entry name" value="50S RIBOSOMAL PROTEIN L9"/>
    <property type="match status" value="1"/>
</dbReference>
<dbReference type="SUPFAM" id="SSF55653">
    <property type="entry name" value="Ribosomal protein L9 C-domain"/>
    <property type="match status" value="1"/>
</dbReference>
<dbReference type="GO" id="GO:0005840">
    <property type="term" value="C:ribosome"/>
    <property type="evidence" value="ECO:0007669"/>
    <property type="project" value="UniProtKB-KW"/>
</dbReference>
<dbReference type="InterPro" id="IPR009027">
    <property type="entry name" value="Ribosomal_bL9/RNase_H1_N"/>
</dbReference>
<evidence type="ECO:0000256" key="3">
    <source>
        <dbReference type="ARBA" id="ARBA00022884"/>
    </source>
</evidence>
<keyword evidence="4 7" id="KW-0689">Ribosomal protein</keyword>
<keyword evidence="8" id="KW-0175">Coiled coil</keyword>
<evidence type="ECO:0000313" key="10">
    <source>
        <dbReference type="EMBL" id="MBN2965363.1"/>
    </source>
</evidence>
<comment type="caution">
    <text evidence="10">The sequence shown here is derived from an EMBL/GenBank/DDBJ whole genome shotgun (WGS) entry which is preliminary data.</text>
</comment>
<dbReference type="InterPro" id="IPR020069">
    <property type="entry name" value="Ribosomal_bL9_C"/>
</dbReference>
<keyword evidence="2 7" id="KW-0699">rRNA-binding</keyword>
<evidence type="ECO:0000313" key="11">
    <source>
        <dbReference type="Proteomes" id="UP000703590"/>
    </source>
</evidence>
<dbReference type="Gene3D" id="3.40.5.10">
    <property type="entry name" value="Ribosomal protein L9, N-terminal domain"/>
    <property type="match status" value="1"/>
</dbReference>
<comment type="function">
    <text evidence="7">Binds to the 23S rRNA.</text>
</comment>
<dbReference type="InterPro" id="IPR020070">
    <property type="entry name" value="Ribosomal_bL9_N"/>
</dbReference>
<dbReference type="RefSeq" id="WP_205459924.1">
    <property type="nucleotide sequence ID" value="NZ_JAFHKK010000034.1"/>
</dbReference>
<organism evidence="10 11">
    <name type="scientific">Sulfurospirillum tamanense</name>
    <dbReference type="NCBI Taxonomy" id="2813362"/>
    <lineage>
        <taxon>Bacteria</taxon>
        <taxon>Pseudomonadati</taxon>
        <taxon>Campylobacterota</taxon>
        <taxon>Epsilonproteobacteria</taxon>
        <taxon>Campylobacterales</taxon>
        <taxon>Sulfurospirillaceae</taxon>
        <taxon>Sulfurospirillum</taxon>
    </lineage>
</organism>
<dbReference type="NCBIfam" id="TIGR00158">
    <property type="entry name" value="L9"/>
    <property type="match status" value="1"/>
</dbReference>
<dbReference type="EMBL" id="JAFHKK010000034">
    <property type="protein sequence ID" value="MBN2965363.1"/>
    <property type="molecule type" value="Genomic_DNA"/>
</dbReference>
<feature type="domain" description="Ribosomal protein L9" evidence="9">
    <location>
        <begin position="13"/>
        <end position="40"/>
    </location>
</feature>
<evidence type="ECO:0000256" key="7">
    <source>
        <dbReference type="HAMAP-Rule" id="MF_00503"/>
    </source>
</evidence>
<dbReference type="InterPro" id="IPR036935">
    <property type="entry name" value="Ribosomal_bL9_N_sf"/>
</dbReference>
<keyword evidence="5 7" id="KW-0687">Ribonucleoprotein</keyword>
<reference evidence="10" key="1">
    <citation type="submission" date="2021-02" db="EMBL/GenBank/DDBJ databases">
        <title>Sulfurospirillum tamanensis sp. nov.</title>
        <authorList>
            <person name="Frolova A."/>
            <person name="Merkel A."/>
            <person name="Slobodkin A."/>
        </authorList>
    </citation>
    <scope>NUCLEOTIDE SEQUENCE</scope>
    <source>
        <strain evidence="10">T05b</strain>
    </source>
</reference>
<keyword evidence="11" id="KW-1185">Reference proteome</keyword>
<dbReference type="PROSITE" id="PS00651">
    <property type="entry name" value="RIBOSOMAL_L9"/>
    <property type="match status" value="1"/>
</dbReference>
<dbReference type="Proteomes" id="UP000703590">
    <property type="component" value="Unassembled WGS sequence"/>
</dbReference>